<evidence type="ECO:0000256" key="9">
    <source>
        <dbReference type="ARBA" id="ARBA00023121"/>
    </source>
</evidence>
<dbReference type="GO" id="GO:0006869">
    <property type="term" value="P:lipid transport"/>
    <property type="evidence" value="ECO:0007669"/>
    <property type="project" value="UniProtKB-KW"/>
</dbReference>
<feature type="transmembrane region" description="Helical" evidence="12">
    <location>
        <begin position="310"/>
        <end position="330"/>
    </location>
</feature>
<keyword evidence="7 12" id="KW-1133">Transmembrane helix</keyword>
<gene>
    <name evidence="15" type="ORF">Esi_0216_0022</name>
</gene>
<evidence type="ECO:0008006" key="17">
    <source>
        <dbReference type="Google" id="ProtNLM"/>
    </source>
</evidence>
<dbReference type="PROSITE" id="PS51847">
    <property type="entry name" value="SMP"/>
    <property type="match status" value="1"/>
</dbReference>
<dbReference type="OrthoDB" id="270970at2759"/>
<feature type="region of interest" description="Disordered" evidence="11">
    <location>
        <begin position="597"/>
        <end position="622"/>
    </location>
</feature>
<sequence length="1224" mass="135861">MVRIRGCLAWFKHNSDKTENTTHSAHGHLLPSKQKPRVTVGGPVFGAPDILLTGVKGEPDAAMRTLRQRGFVIHLSMLHEEQVPPAMTMVLAMGPKLLVKSAVERNLATKARQEYTSGEVAQLCADAVHVIKRSGLEYEEANLLHDKDALEGVAKADNKDVPDAVNSYFGPYIGIYFAWLRFYTKALLIPTVGGVFLFVDQMRTGSPDSPLLPIFCILIMVWVALFLDVWRRRNNEIAFRWGVDGVEDEELMRVQAAKKGNFKPSPAGKLCVTVPIILAVMYAVIRAMLYCIWLSDHAVEVYGEESYLQYYPLVLYSIVPVVASTLYTFLAKALNNFEEHPTLVRKKNAFVIKMFVFQFVNSYCSLLYVGFWLRDLKRLRQLLMTMMMVKQFIGQLVEKYQPVVALWMKNRNLKKNPPKDPVMLVKHTGTISPEELFEETKTEMADVEEDYLEMVLQFGYVSMFAVVFPLAPLFAYINNIWEFKLDLSQLVKTRRPKTHAESSIGAWQLCLEMIGVVACLTNLLLAVLVSKNVDMYVPSSMAEQLGSFEAKVVLVVVGEHVLFLLKAVSSGLIDKVPRVVREAQLVMAVQQREERKEFRRRASGLPESERSAPGFPLAPSTPADRLKELNATHDVWKFGPKWYMPLAFLPFIAAWFKWSALWVLPIAFVFVSYLQHQKDLSDKALALGVVKDPKVLEMVTGFLPPWYTDSEVERVDWLNKMLDKMWVSASAATQDLFATTIQPILDSYRPPGISALGFKKVSLGTIPPKVVGIRALEMKEDKAVIDIDLRWAGNAEFMLEAGVKPVPLLITLNKICFSGRMRVELAPLVPVFPCFGAVVLTFMEKPFIDFKFKLGKLNVMSIGPGDMNVGALVSDTIKNIVTGLMVFPVKMVVPILDDQDIVGLSNPTPTGVVQLTIVGCDKLRAADIGGKSDPYVCVKLGRDQEMKTDVKNRTLNPRFDETFDLLVYERSVEVMNFSVFDRDNGPGDDDELGGCELPLSVLMADVESAHNIPLSNTSTGSLLLKAMFVPLSSGKTRTAPIDEDVIVNVASDDITDDIVAADSYKNLSADGQPVKAAAAAHKAGPAVDPSTLAPHAVTPSDTSMGVVTVMGMEVTGVKPGERYVSVICGNHKRKTAVVEGMAEFACPEVFNFLIRGAKSAVVEFLLKEKEMIGNDKCLGSFKINVAEVMANDDKLDGEWEFAGEKAKGAMKLRLQWSGRAGENP</sequence>
<evidence type="ECO:0000256" key="6">
    <source>
        <dbReference type="ARBA" id="ARBA00022837"/>
    </source>
</evidence>
<dbReference type="GO" id="GO:0005737">
    <property type="term" value="C:cytoplasm"/>
    <property type="evidence" value="ECO:0007669"/>
    <property type="project" value="UniProtKB-ARBA"/>
</dbReference>
<evidence type="ECO:0000256" key="3">
    <source>
        <dbReference type="ARBA" id="ARBA00022692"/>
    </source>
</evidence>
<evidence type="ECO:0000313" key="15">
    <source>
        <dbReference type="EMBL" id="CBJ30806.1"/>
    </source>
</evidence>
<keyword evidence="6" id="KW-0106">Calcium</keyword>
<evidence type="ECO:0000256" key="5">
    <source>
        <dbReference type="ARBA" id="ARBA00022737"/>
    </source>
</evidence>
<evidence type="ECO:0000256" key="12">
    <source>
        <dbReference type="SAM" id="Phobius"/>
    </source>
</evidence>
<dbReference type="CDD" id="cd00030">
    <property type="entry name" value="C2"/>
    <property type="match status" value="2"/>
</dbReference>
<evidence type="ECO:0000259" key="14">
    <source>
        <dbReference type="PROSITE" id="PS51847"/>
    </source>
</evidence>
<dbReference type="CDD" id="cd21677">
    <property type="entry name" value="SMP_SYT"/>
    <property type="match status" value="1"/>
</dbReference>
<feature type="transmembrane region" description="Helical" evidence="12">
    <location>
        <begin position="211"/>
        <end position="230"/>
    </location>
</feature>
<dbReference type="InterPro" id="IPR007632">
    <property type="entry name" value="Anoctamin"/>
</dbReference>
<keyword evidence="5" id="KW-0677">Repeat</keyword>
<keyword evidence="16" id="KW-1185">Reference proteome</keyword>
<dbReference type="InterPro" id="IPR049452">
    <property type="entry name" value="Anoctamin_TM"/>
</dbReference>
<protein>
    <recommendedName>
        <fullName evidence="17">C2 domain-containing protein</fullName>
    </recommendedName>
</protein>
<keyword evidence="2" id="KW-0813">Transport</keyword>
<dbReference type="PANTHER" id="PTHR12308">
    <property type="entry name" value="ANOCTAMIN"/>
    <property type="match status" value="1"/>
</dbReference>
<feature type="transmembrane region" description="Helical" evidence="12">
    <location>
        <begin position="350"/>
        <end position="373"/>
    </location>
</feature>
<dbReference type="eggNOG" id="KOG2513">
    <property type="taxonomic scope" value="Eukaryota"/>
</dbReference>
<dbReference type="EMBL" id="FN649751">
    <property type="protein sequence ID" value="CBJ30806.1"/>
    <property type="molecule type" value="Genomic_DNA"/>
</dbReference>
<keyword evidence="9" id="KW-0446">Lipid-binding</keyword>
<dbReference type="GO" id="GO:0046872">
    <property type="term" value="F:metal ion binding"/>
    <property type="evidence" value="ECO:0007669"/>
    <property type="project" value="UniProtKB-KW"/>
</dbReference>
<feature type="transmembrane region" description="Helical" evidence="12">
    <location>
        <begin position="182"/>
        <end position="199"/>
    </location>
</feature>
<dbReference type="Pfam" id="PF17047">
    <property type="entry name" value="SMP_LBD"/>
    <property type="match status" value="1"/>
</dbReference>
<feature type="transmembrane region" description="Helical" evidence="12">
    <location>
        <begin position="458"/>
        <end position="477"/>
    </location>
</feature>
<name>D7FRL5_ECTSI</name>
<reference evidence="15 16" key="1">
    <citation type="journal article" date="2010" name="Nature">
        <title>The Ectocarpus genome and the independent evolution of multicellularity in brown algae.</title>
        <authorList>
            <person name="Cock J.M."/>
            <person name="Sterck L."/>
            <person name="Rouze P."/>
            <person name="Scornet D."/>
            <person name="Allen A.E."/>
            <person name="Amoutzias G."/>
            <person name="Anthouard V."/>
            <person name="Artiguenave F."/>
            <person name="Aury J.M."/>
            <person name="Badger J.H."/>
            <person name="Beszteri B."/>
            <person name="Billiau K."/>
            <person name="Bonnet E."/>
            <person name="Bothwell J.H."/>
            <person name="Bowler C."/>
            <person name="Boyen C."/>
            <person name="Brownlee C."/>
            <person name="Carrano C.J."/>
            <person name="Charrier B."/>
            <person name="Cho G.Y."/>
            <person name="Coelho S.M."/>
            <person name="Collen J."/>
            <person name="Corre E."/>
            <person name="Da Silva C."/>
            <person name="Delage L."/>
            <person name="Delaroque N."/>
            <person name="Dittami S.M."/>
            <person name="Doulbeau S."/>
            <person name="Elias M."/>
            <person name="Farnham G."/>
            <person name="Gachon C.M."/>
            <person name="Gschloessl B."/>
            <person name="Heesch S."/>
            <person name="Jabbari K."/>
            <person name="Jubin C."/>
            <person name="Kawai H."/>
            <person name="Kimura K."/>
            <person name="Kloareg B."/>
            <person name="Kupper F.C."/>
            <person name="Lang D."/>
            <person name="Le Bail A."/>
            <person name="Leblanc C."/>
            <person name="Lerouge P."/>
            <person name="Lohr M."/>
            <person name="Lopez P.J."/>
            <person name="Martens C."/>
            <person name="Maumus F."/>
            <person name="Michel G."/>
            <person name="Miranda-Saavedra D."/>
            <person name="Morales J."/>
            <person name="Moreau H."/>
            <person name="Motomura T."/>
            <person name="Nagasato C."/>
            <person name="Napoli C.A."/>
            <person name="Nelson D.R."/>
            <person name="Nyvall-Collen P."/>
            <person name="Peters A.F."/>
            <person name="Pommier C."/>
            <person name="Potin P."/>
            <person name="Poulain J."/>
            <person name="Quesneville H."/>
            <person name="Read B."/>
            <person name="Rensing S.A."/>
            <person name="Ritter A."/>
            <person name="Rousvoal S."/>
            <person name="Samanta M."/>
            <person name="Samson G."/>
            <person name="Schroeder D.C."/>
            <person name="Segurens B."/>
            <person name="Strittmatter M."/>
            <person name="Tonon T."/>
            <person name="Tregear J.W."/>
            <person name="Valentin K."/>
            <person name="von Dassow P."/>
            <person name="Yamagishi T."/>
            <person name="Van de Peer Y."/>
            <person name="Wincker P."/>
        </authorList>
    </citation>
    <scope>NUCLEOTIDE SEQUENCE [LARGE SCALE GENOMIC DNA]</scope>
    <source>
        <strain evidence="16">Ec32 / CCAP1310/4</strain>
    </source>
</reference>
<feature type="transmembrane region" description="Helical" evidence="12">
    <location>
        <begin position="267"/>
        <end position="290"/>
    </location>
</feature>
<evidence type="ECO:0000256" key="7">
    <source>
        <dbReference type="ARBA" id="ARBA00022989"/>
    </source>
</evidence>
<evidence type="ECO:0000256" key="4">
    <source>
        <dbReference type="ARBA" id="ARBA00022723"/>
    </source>
</evidence>
<dbReference type="InterPro" id="IPR031468">
    <property type="entry name" value="SMP_LBD"/>
</dbReference>
<feature type="transmembrane region" description="Helical" evidence="12">
    <location>
        <begin position="504"/>
        <end position="528"/>
    </location>
</feature>
<evidence type="ECO:0000256" key="8">
    <source>
        <dbReference type="ARBA" id="ARBA00023055"/>
    </source>
</evidence>
<keyword evidence="4" id="KW-0479">Metal-binding</keyword>
<dbReference type="InterPro" id="IPR035892">
    <property type="entry name" value="C2_domain_sf"/>
</dbReference>
<dbReference type="InParanoid" id="D7FRL5"/>
<dbReference type="GO" id="GO:0016020">
    <property type="term" value="C:membrane"/>
    <property type="evidence" value="ECO:0007669"/>
    <property type="project" value="UniProtKB-SubCell"/>
</dbReference>
<organism evidence="15 16">
    <name type="scientific">Ectocarpus siliculosus</name>
    <name type="common">Brown alga</name>
    <name type="synonym">Conferva siliculosa</name>
    <dbReference type="NCBI Taxonomy" id="2880"/>
    <lineage>
        <taxon>Eukaryota</taxon>
        <taxon>Sar</taxon>
        <taxon>Stramenopiles</taxon>
        <taxon>Ochrophyta</taxon>
        <taxon>PX clade</taxon>
        <taxon>Phaeophyceae</taxon>
        <taxon>Ectocarpales</taxon>
        <taxon>Ectocarpaceae</taxon>
        <taxon>Ectocarpus</taxon>
    </lineage>
</organism>
<dbReference type="SUPFAM" id="SSF49562">
    <property type="entry name" value="C2 domain (Calcium/lipid-binding domain, CaLB)"/>
    <property type="match status" value="2"/>
</dbReference>
<dbReference type="Pfam" id="PF04547">
    <property type="entry name" value="Anoctamin"/>
    <property type="match status" value="1"/>
</dbReference>
<dbReference type="InterPro" id="IPR000008">
    <property type="entry name" value="C2_dom"/>
</dbReference>
<dbReference type="Proteomes" id="UP000002630">
    <property type="component" value="Linkage Group LG26"/>
</dbReference>
<dbReference type="eggNOG" id="KOG1012">
    <property type="taxonomic scope" value="Eukaryota"/>
</dbReference>
<comment type="subcellular location">
    <subcellularLocation>
        <location evidence="1">Membrane</location>
        <topology evidence="1">Multi-pass membrane protein</topology>
    </subcellularLocation>
</comment>
<evidence type="ECO:0000313" key="16">
    <source>
        <dbReference type="Proteomes" id="UP000002630"/>
    </source>
</evidence>
<dbReference type="InterPro" id="IPR039010">
    <property type="entry name" value="Synaptotagmin_SMP"/>
</dbReference>
<dbReference type="Pfam" id="PF00168">
    <property type="entry name" value="C2"/>
    <property type="match status" value="2"/>
</dbReference>
<evidence type="ECO:0000259" key="13">
    <source>
        <dbReference type="PROSITE" id="PS50004"/>
    </source>
</evidence>
<dbReference type="AlphaFoldDB" id="D7FRL5"/>
<dbReference type="EMBL" id="FN648394">
    <property type="protein sequence ID" value="CBJ30806.1"/>
    <property type="molecule type" value="Genomic_DNA"/>
</dbReference>
<dbReference type="PANTHER" id="PTHR12308:SF73">
    <property type="entry name" value="ANOCTAMIN"/>
    <property type="match status" value="1"/>
</dbReference>
<feature type="domain" description="SMP-LTD" evidence="14">
    <location>
        <begin position="711"/>
        <end position="896"/>
    </location>
</feature>
<evidence type="ECO:0000256" key="10">
    <source>
        <dbReference type="ARBA" id="ARBA00023136"/>
    </source>
</evidence>
<evidence type="ECO:0000256" key="1">
    <source>
        <dbReference type="ARBA" id="ARBA00004141"/>
    </source>
</evidence>
<dbReference type="GO" id="GO:0005254">
    <property type="term" value="F:chloride channel activity"/>
    <property type="evidence" value="ECO:0007669"/>
    <property type="project" value="TreeGrafter"/>
</dbReference>
<dbReference type="SMART" id="SM00239">
    <property type="entry name" value="C2"/>
    <property type="match status" value="1"/>
</dbReference>
<feature type="transmembrane region" description="Helical" evidence="12">
    <location>
        <begin position="646"/>
        <end position="674"/>
    </location>
</feature>
<keyword evidence="3 12" id="KW-0812">Transmembrane</keyword>
<dbReference type="Gene3D" id="2.60.40.150">
    <property type="entry name" value="C2 domain"/>
    <property type="match status" value="2"/>
</dbReference>
<feature type="domain" description="C2" evidence="13">
    <location>
        <begin position="894"/>
        <end position="1014"/>
    </location>
</feature>
<accession>D7FRL5</accession>
<dbReference type="GO" id="GO:0008289">
    <property type="term" value="F:lipid binding"/>
    <property type="evidence" value="ECO:0007669"/>
    <property type="project" value="UniProtKB-KW"/>
</dbReference>
<evidence type="ECO:0000256" key="2">
    <source>
        <dbReference type="ARBA" id="ARBA00022448"/>
    </source>
</evidence>
<dbReference type="PROSITE" id="PS50004">
    <property type="entry name" value="C2"/>
    <property type="match status" value="1"/>
</dbReference>
<evidence type="ECO:0000256" key="11">
    <source>
        <dbReference type="SAM" id="MobiDB-lite"/>
    </source>
</evidence>
<keyword evidence="8" id="KW-0445">Lipid transport</keyword>
<dbReference type="GO" id="GO:0012505">
    <property type="term" value="C:endomembrane system"/>
    <property type="evidence" value="ECO:0007669"/>
    <property type="project" value="UniProtKB-ARBA"/>
</dbReference>
<proteinExistence type="predicted"/>
<keyword evidence="10 12" id="KW-0472">Membrane</keyword>